<organism evidence="2 3">
    <name type="scientific">Mucuna pruriens</name>
    <name type="common">Velvet bean</name>
    <name type="synonym">Dolichos pruriens</name>
    <dbReference type="NCBI Taxonomy" id="157652"/>
    <lineage>
        <taxon>Eukaryota</taxon>
        <taxon>Viridiplantae</taxon>
        <taxon>Streptophyta</taxon>
        <taxon>Embryophyta</taxon>
        <taxon>Tracheophyta</taxon>
        <taxon>Spermatophyta</taxon>
        <taxon>Magnoliopsida</taxon>
        <taxon>eudicotyledons</taxon>
        <taxon>Gunneridae</taxon>
        <taxon>Pentapetalae</taxon>
        <taxon>rosids</taxon>
        <taxon>fabids</taxon>
        <taxon>Fabales</taxon>
        <taxon>Fabaceae</taxon>
        <taxon>Papilionoideae</taxon>
        <taxon>50 kb inversion clade</taxon>
        <taxon>NPAAA clade</taxon>
        <taxon>indigoferoid/millettioid clade</taxon>
        <taxon>Phaseoleae</taxon>
        <taxon>Mucuna</taxon>
    </lineage>
</organism>
<gene>
    <name evidence="2" type="ORF">CR513_37294</name>
</gene>
<evidence type="ECO:0000313" key="2">
    <source>
        <dbReference type="EMBL" id="RDX81971.1"/>
    </source>
</evidence>
<keyword evidence="3" id="KW-1185">Reference proteome</keyword>
<protein>
    <recommendedName>
        <fullName evidence="4">Retrovirus-related Pol polyprotein from transposon TNT 1-94</fullName>
    </recommendedName>
</protein>
<feature type="region of interest" description="Disordered" evidence="1">
    <location>
        <begin position="233"/>
        <end position="252"/>
    </location>
</feature>
<comment type="caution">
    <text evidence="2">The sequence shown here is derived from an EMBL/GenBank/DDBJ whole genome shotgun (WGS) entry which is preliminary data.</text>
</comment>
<feature type="region of interest" description="Disordered" evidence="1">
    <location>
        <begin position="173"/>
        <end position="202"/>
    </location>
</feature>
<accession>A0A371FUM0</accession>
<sequence length="292" mass="34192">MEVNINTMVSLNDTNYHLWKEKMKDLLFMKKMHLPVLATQKPEFMFDEECDFEHQEVCDFIQHFVDDNVYNYIASETHASNLWEKIEPLYVSTYGNNKLFLLNSIVSLKFKEDTSLSDHLNEFQRILDQMLGMRIKFKDEILVLLLLNSLLESWEIFKDSVLKKEMRKKAQGSSSRSEVLVTKNGGRSQKKGREKRKSKSKSKYKNVECHYCHITGRTQKHCFLWKKENKGKKSKSKEKDHDDGDDNDDHVTPATGDDLVILQDFKLIIDSSATLHVTPRKEFFISYTSGDF</sequence>
<name>A0A371FUM0_MUCPR</name>
<proteinExistence type="predicted"/>
<dbReference type="Proteomes" id="UP000257109">
    <property type="component" value="Unassembled WGS sequence"/>
</dbReference>
<dbReference type="OrthoDB" id="1430461at2759"/>
<feature type="compositionally biased region" description="Basic residues" evidence="1">
    <location>
        <begin position="188"/>
        <end position="202"/>
    </location>
</feature>
<dbReference type="EMBL" id="QJKJ01007780">
    <property type="protein sequence ID" value="RDX81971.1"/>
    <property type="molecule type" value="Genomic_DNA"/>
</dbReference>
<dbReference type="AlphaFoldDB" id="A0A371FUM0"/>
<evidence type="ECO:0000313" key="3">
    <source>
        <dbReference type="Proteomes" id="UP000257109"/>
    </source>
</evidence>
<evidence type="ECO:0008006" key="4">
    <source>
        <dbReference type="Google" id="ProtNLM"/>
    </source>
</evidence>
<reference evidence="2" key="1">
    <citation type="submission" date="2018-05" db="EMBL/GenBank/DDBJ databases">
        <title>Draft genome of Mucuna pruriens seed.</title>
        <authorList>
            <person name="Nnadi N.E."/>
            <person name="Vos R."/>
            <person name="Hasami M.H."/>
            <person name="Devisetty U.K."/>
            <person name="Aguiy J.C."/>
        </authorList>
    </citation>
    <scope>NUCLEOTIDE SEQUENCE [LARGE SCALE GENOMIC DNA]</scope>
    <source>
        <strain evidence="2">JCA_2017</strain>
    </source>
</reference>
<feature type="non-terminal residue" evidence="2">
    <location>
        <position position="1"/>
    </location>
</feature>
<evidence type="ECO:0000256" key="1">
    <source>
        <dbReference type="SAM" id="MobiDB-lite"/>
    </source>
</evidence>
<dbReference type="Pfam" id="PF14223">
    <property type="entry name" value="Retrotran_gag_2"/>
    <property type="match status" value="1"/>
</dbReference>